<keyword evidence="7" id="KW-1185">Reference proteome</keyword>
<evidence type="ECO:0000313" key="6">
    <source>
        <dbReference type="EMBL" id="GGF06893.1"/>
    </source>
</evidence>
<evidence type="ECO:0000256" key="2">
    <source>
        <dbReference type="ARBA" id="ARBA00022670"/>
    </source>
</evidence>
<dbReference type="Pfam" id="PF00877">
    <property type="entry name" value="NLPC_P60"/>
    <property type="match status" value="1"/>
</dbReference>
<name>A0ABQ1U2I0_9GAMM</name>
<proteinExistence type="inferred from homology"/>
<keyword evidence="2" id="KW-0645">Protease</keyword>
<dbReference type="EMBL" id="BMIT01000017">
    <property type="protein sequence ID" value="GGF06893.1"/>
    <property type="molecule type" value="Genomic_DNA"/>
</dbReference>
<dbReference type="InterPro" id="IPR000064">
    <property type="entry name" value="NLP_P60_dom"/>
</dbReference>
<dbReference type="SUPFAM" id="SSF54001">
    <property type="entry name" value="Cysteine proteinases"/>
    <property type="match status" value="1"/>
</dbReference>
<reference evidence="7" key="1">
    <citation type="journal article" date="2019" name="Int. J. Syst. Evol. Microbiol.">
        <title>The Global Catalogue of Microorganisms (GCM) 10K type strain sequencing project: providing services to taxonomists for standard genome sequencing and annotation.</title>
        <authorList>
            <consortium name="The Broad Institute Genomics Platform"/>
            <consortium name="The Broad Institute Genome Sequencing Center for Infectious Disease"/>
            <person name="Wu L."/>
            <person name="Ma J."/>
        </authorList>
    </citation>
    <scope>NUCLEOTIDE SEQUENCE [LARGE SCALE GENOMIC DNA]</scope>
    <source>
        <strain evidence="7">CGMCC 1.15394</strain>
    </source>
</reference>
<protein>
    <recommendedName>
        <fullName evidence="5">NlpC/P60 domain-containing protein</fullName>
    </recommendedName>
</protein>
<evidence type="ECO:0000256" key="3">
    <source>
        <dbReference type="ARBA" id="ARBA00022801"/>
    </source>
</evidence>
<comment type="caution">
    <text evidence="6">The sequence shown here is derived from an EMBL/GenBank/DDBJ whole genome shotgun (WGS) entry which is preliminary data.</text>
</comment>
<dbReference type="InterPro" id="IPR038765">
    <property type="entry name" value="Papain-like_cys_pep_sf"/>
</dbReference>
<evidence type="ECO:0000259" key="5">
    <source>
        <dbReference type="Pfam" id="PF00877"/>
    </source>
</evidence>
<gene>
    <name evidence="6" type="ORF">GCM10008027_34770</name>
</gene>
<keyword evidence="4" id="KW-0788">Thiol protease</keyword>
<organism evidence="6 7">
    <name type="scientific">Pseudoalteromonas gelatinilytica</name>
    <dbReference type="NCBI Taxonomy" id="1703256"/>
    <lineage>
        <taxon>Bacteria</taxon>
        <taxon>Pseudomonadati</taxon>
        <taxon>Pseudomonadota</taxon>
        <taxon>Gammaproteobacteria</taxon>
        <taxon>Alteromonadales</taxon>
        <taxon>Pseudoalteromonadaceae</taxon>
        <taxon>Pseudoalteromonas</taxon>
    </lineage>
</organism>
<feature type="domain" description="NlpC/P60" evidence="5">
    <location>
        <begin position="10"/>
        <end position="105"/>
    </location>
</feature>
<accession>A0ABQ1U2I0</accession>
<comment type="similarity">
    <text evidence="1">Belongs to the peptidase C40 family.</text>
</comment>
<dbReference type="Proteomes" id="UP000638462">
    <property type="component" value="Unassembled WGS sequence"/>
</dbReference>
<evidence type="ECO:0000313" key="7">
    <source>
        <dbReference type="Proteomes" id="UP000638462"/>
    </source>
</evidence>
<evidence type="ECO:0000256" key="1">
    <source>
        <dbReference type="ARBA" id="ARBA00007074"/>
    </source>
</evidence>
<sequence length="131" mass="14692">MNHLNDYKTVPYVEGGRTMKGLDCWGLTRLVLHHIYNLPLFTSFGHVRSEHKAEFTGAYSLLAEEFELCAEKPGAVICGFTGGNLVHMGVCVDVDGEIHVLHTCKKHGASFVRVSVFKRLFSEVKVYEYAD</sequence>
<evidence type="ECO:0000256" key="4">
    <source>
        <dbReference type="ARBA" id="ARBA00022807"/>
    </source>
</evidence>
<dbReference type="Gene3D" id="3.90.1720.10">
    <property type="entry name" value="endopeptidase domain like (from Nostoc punctiforme)"/>
    <property type="match status" value="1"/>
</dbReference>
<dbReference type="RefSeq" id="WP_188730605.1">
    <property type="nucleotide sequence ID" value="NZ_BMIT01000017.1"/>
</dbReference>
<keyword evidence="3" id="KW-0378">Hydrolase</keyword>